<keyword evidence="3" id="KW-1185">Reference proteome</keyword>
<name>A0ABN7ATG8_9HEMI</name>
<reference evidence="2 3" key="1">
    <citation type="submission" date="2023-09" db="EMBL/GenBank/DDBJ databases">
        <title>Nesidiocoris tenuis whole genome shotgun sequence.</title>
        <authorList>
            <person name="Shibata T."/>
            <person name="Shimoda M."/>
            <person name="Kobayashi T."/>
            <person name="Uehara T."/>
        </authorList>
    </citation>
    <scope>NUCLEOTIDE SEQUENCE [LARGE SCALE GENOMIC DNA]</scope>
    <source>
        <strain evidence="2 3">Japan</strain>
    </source>
</reference>
<evidence type="ECO:0000256" key="1">
    <source>
        <dbReference type="SAM" id="MobiDB-lite"/>
    </source>
</evidence>
<feature type="compositionally biased region" description="Basic and acidic residues" evidence="1">
    <location>
        <begin position="78"/>
        <end position="93"/>
    </location>
</feature>
<gene>
    <name evidence="2" type="ORF">NTJ_07039</name>
</gene>
<dbReference type="Proteomes" id="UP001307889">
    <property type="component" value="Chromosome 5"/>
</dbReference>
<dbReference type="EMBL" id="AP028913">
    <property type="protein sequence ID" value="BES94230.1"/>
    <property type="molecule type" value="Genomic_DNA"/>
</dbReference>
<accession>A0ABN7ATG8</accession>
<proteinExistence type="predicted"/>
<protein>
    <submittedName>
        <fullName evidence="2">Uncharacterized protein</fullName>
    </submittedName>
</protein>
<organism evidence="2 3">
    <name type="scientific">Nesidiocoris tenuis</name>
    <dbReference type="NCBI Taxonomy" id="355587"/>
    <lineage>
        <taxon>Eukaryota</taxon>
        <taxon>Metazoa</taxon>
        <taxon>Ecdysozoa</taxon>
        <taxon>Arthropoda</taxon>
        <taxon>Hexapoda</taxon>
        <taxon>Insecta</taxon>
        <taxon>Pterygota</taxon>
        <taxon>Neoptera</taxon>
        <taxon>Paraneoptera</taxon>
        <taxon>Hemiptera</taxon>
        <taxon>Heteroptera</taxon>
        <taxon>Panheteroptera</taxon>
        <taxon>Cimicomorpha</taxon>
        <taxon>Miridae</taxon>
        <taxon>Dicyphina</taxon>
        <taxon>Nesidiocoris</taxon>
    </lineage>
</organism>
<feature type="compositionally biased region" description="Polar residues" evidence="1">
    <location>
        <begin position="66"/>
        <end position="76"/>
    </location>
</feature>
<evidence type="ECO:0000313" key="2">
    <source>
        <dbReference type="EMBL" id="BES94230.1"/>
    </source>
</evidence>
<evidence type="ECO:0000313" key="3">
    <source>
        <dbReference type="Proteomes" id="UP001307889"/>
    </source>
</evidence>
<sequence>MFMLDDILIRVTGKVLFCVGFPSSLTASLSVIYSTIRFLEKGGKLSGLENSTRHPAKVQTSREKGANTQRTGLQQTDDLDRPSSERVTAEKKLFRNTTDTGHLERLSFT</sequence>
<feature type="region of interest" description="Disordered" evidence="1">
    <location>
        <begin position="45"/>
        <end position="109"/>
    </location>
</feature>